<dbReference type="Gene3D" id="3.30.980.10">
    <property type="entry name" value="Threonyl-trna Synthetase, Chain A, domain 2"/>
    <property type="match status" value="1"/>
</dbReference>
<dbReference type="GO" id="GO:0000049">
    <property type="term" value="F:tRNA binding"/>
    <property type="evidence" value="ECO:0007669"/>
    <property type="project" value="UniProtKB-KW"/>
</dbReference>
<evidence type="ECO:0000256" key="3">
    <source>
        <dbReference type="ARBA" id="ARBA00022598"/>
    </source>
</evidence>
<dbReference type="Gene3D" id="3.30.930.10">
    <property type="entry name" value="Bira Bifunctional Protein, Domain 2"/>
    <property type="match status" value="1"/>
</dbReference>
<comment type="function">
    <text evidence="9">Catalyzes the attachment of alanine to tRNA(Ala) in a two-step reaction: alanine is first activated by ATP to form Ala-AMP and then transferred to the acceptor end of tRNA(Ala). Also edits incorrectly charged Ser-tRNA(Ala) and Gly-tRNA(Ala) via its editing domain.</text>
</comment>
<dbReference type="PANTHER" id="PTHR11777">
    <property type="entry name" value="ALANYL-TRNA SYNTHETASE"/>
    <property type="match status" value="1"/>
</dbReference>
<dbReference type="CDD" id="cd00673">
    <property type="entry name" value="AlaRS_core"/>
    <property type="match status" value="1"/>
</dbReference>
<dbReference type="HAMAP" id="MF_00036_B">
    <property type="entry name" value="Ala_tRNA_synth_B"/>
    <property type="match status" value="1"/>
</dbReference>
<dbReference type="SUPFAM" id="SSF55186">
    <property type="entry name" value="ThrRS/AlaRS common domain"/>
    <property type="match status" value="1"/>
</dbReference>
<evidence type="ECO:0000256" key="6">
    <source>
        <dbReference type="ARBA" id="ARBA00022884"/>
    </source>
</evidence>
<dbReference type="SUPFAM" id="SSF101353">
    <property type="entry name" value="Putative anticodon-binding domain of alanyl-tRNA synthetase (AlaRS)"/>
    <property type="match status" value="1"/>
</dbReference>
<dbReference type="Pfam" id="PF01411">
    <property type="entry name" value="tRNA-synt_2c"/>
    <property type="match status" value="1"/>
</dbReference>
<dbReference type="GO" id="GO:0002161">
    <property type="term" value="F:aminoacyl-tRNA deacylase activity"/>
    <property type="evidence" value="ECO:0007669"/>
    <property type="project" value="TreeGrafter"/>
</dbReference>
<keyword evidence="4 9" id="KW-0547">Nucleotide-binding</keyword>
<dbReference type="EMBL" id="MHTL01000001">
    <property type="protein sequence ID" value="OHA61549.1"/>
    <property type="molecule type" value="Genomic_DNA"/>
</dbReference>
<comment type="domain">
    <text evidence="9">Consists of three domains; the N-terminal catalytic domain, the editing domain and the C-terminal C-Ala domain. The editing domain removes incorrectly charged amino acids, while the C-Ala domain, along with tRNA(Ala), serves as a bridge to cooperatively bring together the editing and aminoacylation centers thus stimulating deacylation of misacylated tRNAs.</text>
</comment>
<evidence type="ECO:0000256" key="9">
    <source>
        <dbReference type="HAMAP-Rule" id="MF_00036"/>
    </source>
</evidence>
<dbReference type="InterPro" id="IPR018162">
    <property type="entry name" value="Ala-tRNA-ligase_IIc_anticod-bd"/>
</dbReference>
<reference evidence="11 12" key="1">
    <citation type="journal article" date="2016" name="Nat. Commun.">
        <title>Thousands of microbial genomes shed light on interconnected biogeochemical processes in an aquifer system.</title>
        <authorList>
            <person name="Anantharaman K."/>
            <person name="Brown C.T."/>
            <person name="Hug L.A."/>
            <person name="Sharon I."/>
            <person name="Castelle C.J."/>
            <person name="Probst A.J."/>
            <person name="Thomas B.C."/>
            <person name="Singh A."/>
            <person name="Wilkins M.J."/>
            <person name="Karaoz U."/>
            <person name="Brodie E.L."/>
            <person name="Williams K.H."/>
            <person name="Hubbard S.S."/>
            <person name="Banfield J.F."/>
        </authorList>
    </citation>
    <scope>NUCLEOTIDE SEQUENCE [LARGE SCALE GENOMIC DNA]</scope>
</reference>
<keyword evidence="9" id="KW-0479">Metal-binding</keyword>
<feature type="binding site" evidence="9">
    <location>
        <position position="453"/>
    </location>
    <ligand>
        <name>Zn(2+)</name>
        <dbReference type="ChEBI" id="CHEBI:29105"/>
    </ligand>
</feature>
<keyword evidence="9" id="KW-0963">Cytoplasm</keyword>
<keyword evidence="9" id="KW-0862">Zinc</keyword>
<dbReference type="SMART" id="SM00863">
    <property type="entry name" value="tRNA_SAD"/>
    <property type="match status" value="1"/>
</dbReference>
<proteinExistence type="inferred from homology"/>
<dbReference type="NCBIfam" id="NF002436">
    <property type="entry name" value="PRK01584.1"/>
    <property type="match status" value="1"/>
</dbReference>
<keyword evidence="3 9" id="KW-0436">Ligase</keyword>
<dbReference type="Gene3D" id="3.30.54.20">
    <property type="match status" value="1"/>
</dbReference>
<dbReference type="InterPro" id="IPR018165">
    <property type="entry name" value="Ala-tRNA-synth_IIc_core"/>
</dbReference>
<dbReference type="InterPro" id="IPR012947">
    <property type="entry name" value="tRNA_SAD"/>
</dbReference>
<feature type="binding site" evidence="9">
    <location>
        <position position="449"/>
    </location>
    <ligand>
        <name>Zn(2+)</name>
        <dbReference type="ChEBI" id="CHEBI:29105"/>
    </ligand>
</feature>
<sequence length="590" mass="66234">MDSKEIRRRFLAFFEKRGHTMLPSAPLVPENDPSALFITAGMQPLAPFLMGNPHPGGRRLANVQKCVRTQDIESVGDATHDTFFEMLGNWSLGDYFKEEAIRWSYELLTSTDEGFGLDSRRLYITCFAGDENAPRDEESACVWRSLGIPENRIYYLPVENNWWSPGENGPCGPDTEMFYDITPAGLGELTHEQFLWADDSQQTVEIWNDVFIEYEKRAGKVVGKLAQKNVDTGAGLERLAMVLQKKDNIFDADLFAPIMAELPAGDGRNASVRARRIVADHVRTSVFIATDGVSPSNTSQGYVLRRLLRRAVRFADLLGMPPLSLARIAGCVPHAYADIYPELETSQGAVQELFEKEETLFRKTLHRGMREFKKLSHANISGHDAFLLFSSYGFPFELTAELAREHEIAVDEAGFREELAKHQELSRASTEGKFKGGLAGGSEKELKYHTATHLLHQALADVLGESVRQMGSNINAERLRFDFAHESKLTDEEKQKVEEIVNEKIRENLPVQSVILLREEAEKTGARHFFKEKYGDTVTLYYIGPDLAHAYSKEFCGGPHASRTGELGTLRIVKEEAVSAGLRRIKAVLE</sequence>
<dbReference type="SUPFAM" id="SSF55681">
    <property type="entry name" value="Class II aaRS and biotin synthetases"/>
    <property type="match status" value="1"/>
</dbReference>
<dbReference type="FunFam" id="3.30.980.10:FF:000004">
    <property type="entry name" value="Alanine--tRNA ligase, cytoplasmic"/>
    <property type="match status" value="1"/>
</dbReference>
<dbReference type="EC" id="6.1.1.7" evidence="9"/>
<dbReference type="Proteomes" id="UP000177090">
    <property type="component" value="Unassembled WGS sequence"/>
</dbReference>
<keyword evidence="8 9" id="KW-0030">Aminoacyl-tRNA synthetase</keyword>
<dbReference type="GO" id="GO:0005524">
    <property type="term" value="F:ATP binding"/>
    <property type="evidence" value="ECO:0007669"/>
    <property type="project" value="UniProtKB-UniRule"/>
</dbReference>
<keyword evidence="5 9" id="KW-0067">ATP-binding</keyword>
<comment type="catalytic activity">
    <reaction evidence="9">
        <text>tRNA(Ala) + L-alanine + ATP = L-alanyl-tRNA(Ala) + AMP + diphosphate</text>
        <dbReference type="Rhea" id="RHEA:12540"/>
        <dbReference type="Rhea" id="RHEA-COMP:9657"/>
        <dbReference type="Rhea" id="RHEA-COMP:9923"/>
        <dbReference type="ChEBI" id="CHEBI:30616"/>
        <dbReference type="ChEBI" id="CHEBI:33019"/>
        <dbReference type="ChEBI" id="CHEBI:57972"/>
        <dbReference type="ChEBI" id="CHEBI:78442"/>
        <dbReference type="ChEBI" id="CHEBI:78497"/>
        <dbReference type="ChEBI" id="CHEBI:456215"/>
        <dbReference type="EC" id="6.1.1.7"/>
    </reaction>
</comment>
<dbReference type="InterPro" id="IPR018164">
    <property type="entry name" value="Ala-tRNA-synth_IIc_N"/>
</dbReference>
<evidence type="ECO:0000256" key="5">
    <source>
        <dbReference type="ARBA" id="ARBA00022840"/>
    </source>
</evidence>
<feature type="domain" description="Alanyl-transfer RNA synthetases family profile" evidence="10">
    <location>
        <begin position="1"/>
        <end position="590"/>
    </location>
</feature>
<evidence type="ECO:0000259" key="10">
    <source>
        <dbReference type="PROSITE" id="PS50860"/>
    </source>
</evidence>
<keyword evidence="7 9" id="KW-0648">Protein biosynthesis</keyword>
<feature type="binding site" evidence="9">
    <location>
        <position position="556"/>
    </location>
    <ligand>
        <name>Zn(2+)</name>
        <dbReference type="ChEBI" id="CHEBI:29105"/>
    </ligand>
</feature>
<comment type="caution">
    <text evidence="11">The sequence shown here is derived from an EMBL/GenBank/DDBJ whole genome shotgun (WGS) entry which is preliminary data.</text>
</comment>
<gene>
    <name evidence="9" type="primary">alaS</name>
    <name evidence="11" type="ORF">A2569_03500</name>
</gene>
<dbReference type="GO" id="GO:0006419">
    <property type="term" value="P:alanyl-tRNA aminoacylation"/>
    <property type="evidence" value="ECO:0007669"/>
    <property type="project" value="UniProtKB-UniRule"/>
</dbReference>
<protein>
    <recommendedName>
        <fullName evidence="9">Alanine--tRNA ligase</fullName>
        <ecNumber evidence="9">6.1.1.7</ecNumber>
    </recommendedName>
    <alternativeName>
        <fullName evidence="9">Alanyl-tRNA synthetase</fullName>
        <shortName evidence="9">AlaRS</shortName>
    </alternativeName>
</protein>
<dbReference type="Pfam" id="PF07973">
    <property type="entry name" value="tRNA_SAD"/>
    <property type="match status" value="1"/>
</dbReference>
<dbReference type="InterPro" id="IPR002318">
    <property type="entry name" value="Ala-tRNA-lgiase_IIc"/>
</dbReference>
<dbReference type="InterPro" id="IPR045864">
    <property type="entry name" value="aa-tRNA-synth_II/BPL/LPL"/>
</dbReference>
<feature type="binding site" evidence="9">
    <location>
        <position position="560"/>
    </location>
    <ligand>
        <name>Zn(2+)</name>
        <dbReference type="ChEBI" id="CHEBI:29105"/>
    </ligand>
</feature>
<keyword evidence="2 9" id="KW-0820">tRNA-binding</keyword>
<evidence type="ECO:0000256" key="8">
    <source>
        <dbReference type="ARBA" id="ARBA00023146"/>
    </source>
</evidence>
<evidence type="ECO:0000256" key="1">
    <source>
        <dbReference type="ARBA" id="ARBA00008226"/>
    </source>
</evidence>
<evidence type="ECO:0000256" key="7">
    <source>
        <dbReference type="ARBA" id="ARBA00022917"/>
    </source>
</evidence>
<dbReference type="STRING" id="1802440.A2569_03500"/>
<dbReference type="InterPro" id="IPR023033">
    <property type="entry name" value="Ala_tRNA_ligase_euk/bac"/>
</dbReference>
<accession>A0A1G2QN67</accession>
<dbReference type="PROSITE" id="PS50860">
    <property type="entry name" value="AA_TRNA_LIGASE_II_ALA"/>
    <property type="match status" value="1"/>
</dbReference>
<evidence type="ECO:0000256" key="4">
    <source>
        <dbReference type="ARBA" id="ARBA00022741"/>
    </source>
</evidence>
<dbReference type="PRINTS" id="PR00980">
    <property type="entry name" value="TRNASYNTHALA"/>
</dbReference>
<dbReference type="PANTHER" id="PTHR11777:SF9">
    <property type="entry name" value="ALANINE--TRNA LIGASE, CYTOPLASMIC"/>
    <property type="match status" value="1"/>
</dbReference>
<organism evidence="11 12">
    <name type="scientific">Candidatus Vogelbacteria bacterium RIFOXYD1_FULL_51_18</name>
    <dbReference type="NCBI Taxonomy" id="1802440"/>
    <lineage>
        <taxon>Bacteria</taxon>
        <taxon>Candidatus Vogeliibacteriota</taxon>
    </lineage>
</organism>
<evidence type="ECO:0000313" key="11">
    <source>
        <dbReference type="EMBL" id="OHA61549.1"/>
    </source>
</evidence>
<dbReference type="AlphaFoldDB" id="A0A1G2QN67"/>
<dbReference type="GO" id="GO:0005737">
    <property type="term" value="C:cytoplasm"/>
    <property type="evidence" value="ECO:0007669"/>
    <property type="project" value="UniProtKB-SubCell"/>
</dbReference>
<dbReference type="GO" id="GO:0004813">
    <property type="term" value="F:alanine-tRNA ligase activity"/>
    <property type="evidence" value="ECO:0007669"/>
    <property type="project" value="UniProtKB-UniRule"/>
</dbReference>
<dbReference type="InterPro" id="IPR050058">
    <property type="entry name" value="Ala-tRNA_ligase"/>
</dbReference>
<comment type="subcellular location">
    <subcellularLocation>
        <location evidence="9">Cytoplasm</location>
    </subcellularLocation>
</comment>
<evidence type="ECO:0000313" key="12">
    <source>
        <dbReference type="Proteomes" id="UP000177090"/>
    </source>
</evidence>
<dbReference type="GO" id="GO:0008270">
    <property type="term" value="F:zinc ion binding"/>
    <property type="evidence" value="ECO:0007669"/>
    <property type="project" value="UniProtKB-UniRule"/>
</dbReference>
<evidence type="ECO:0000256" key="2">
    <source>
        <dbReference type="ARBA" id="ARBA00022555"/>
    </source>
</evidence>
<comment type="similarity">
    <text evidence="1 9">Belongs to the class-II aminoacyl-tRNA synthetase family.</text>
</comment>
<name>A0A1G2QN67_9BACT</name>
<dbReference type="InterPro" id="IPR018163">
    <property type="entry name" value="Thr/Ala-tRNA-synth_IIc_edit"/>
</dbReference>
<keyword evidence="6 9" id="KW-0694">RNA-binding</keyword>
<comment type="cofactor">
    <cofactor evidence="9">
        <name>Zn(2+)</name>
        <dbReference type="ChEBI" id="CHEBI:29105"/>
    </cofactor>
    <text evidence="9">Binds 1 zinc ion per subunit.</text>
</comment>